<organism evidence="5 6">
    <name type="scientific">Nelumbo nucifera</name>
    <name type="common">Sacred lotus</name>
    <dbReference type="NCBI Taxonomy" id="4432"/>
    <lineage>
        <taxon>Eukaryota</taxon>
        <taxon>Viridiplantae</taxon>
        <taxon>Streptophyta</taxon>
        <taxon>Embryophyta</taxon>
        <taxon>Tracheophyta</taxon>
        <taxon>Spermatophyta</taxon>
        <taxon>Magnoliopsida</taxon>
        <taxon>Proteales</taxon>
        <taxon>Nelumbonaceae</taxon>
        <taxon>Nelumbo</taxon>
    </lineage>
</organism>
<dbReference type="InterPro" id="IPR042197">
    <property type="entry name" value="Apaf_helical"/>
</dbReference>
<dbReference type="PANTHER" id="PTHR33463:SF220">
    <property type="entry name" value="NB-ARC DOMAIN-CONTAINING PROTEIN"/>
    <property type="match status" value="1"/>
</dbReference>
<keyword evidence="3" id="KW-0611">Plant defense</keyword>
<dbReference type="KEGG" id="nnu:104605275"/>
<dbReference type="Gene3D" id="3.80.10.10">
    <property type="entry name" value="Ribonuclease Inhibitor"/>
    <property type="match status" value="2"/>
</dbReference>
<evidence type="ECO:0000313" key="6">
    <source>
        <dbReference type="RefSeq" id="XP_010268268.1"/>
    </source>
</evidence>
<dbReference type="PANTHER" id="PTHR33463">
    <property type="entry name" value="NB-ARC DOMAIN-CONTAINING PROTEIN-RELATED"/>
    <property type="match status" value="1"/>
</dbReference>
<dbReference type="InterPro" id="IPR002182">
    <property type="entry name" value="NB-ARC"/>
</dbReference>
<dbReference type="FunCoup" id="A0A1U8AKM0">
    <property type="interactions" value="1546"/>
</dbReference>
<dbReference type="SUPFAM" id="SSF52540">
    <property type="entry name" value="P-loop containing nucleoside triphosphate hydrolases"/>
    <property type="match status" value="1"/>
</dbReference>
<dbReference type="GO" id="GO:0043531">
    <property type="term" value="F:ADP binding"/>
    <property type="evidence" value="ECO:0007669"/>
    <property type="project" value="InterPro"/>
</dbReference>
<dbReference type="Gene3D" id="1.10.8.430">
    <property type="entry name" value="Helical domain of apoptotic protease-activating factors"/>
    <property type="match status" value="1"/>
</dbReference>
<dbReference type="OMA" id="ITIGCAM"/>
<evidence type="ECO:0000256" key="4">
    <source>
        <dbReference type="ARBA" id="ARBA00022840"/>
    </source>
</evidence>
<dbReference type="AlphaFoldDB" id="A0A1U8AKM0"/>
<dbReference type="RefSeq" id="XP_010268268.1">
    <property type="nucleotide sequence ID" value="XM_010269966.1"/>
</dbReference>
<dbReference type="Gene3D" id="1.10.10.10">
    <property type="entry name" value="Winged helix-like DNA-binding domain superfamily/Winged helix DNA-binding domain"/>
    <property type="match status" value="1"/>
</dbReference>
<keyword evidence="4" id="KW-0067">ATP-binding</keyword>
<dbReference type="InterPro" id="IPR003593">
    <property type="entry name" value="AAA+_ATPase"/>
</dbReference>
<name>A0A1U8AKM0_NELNU</name>
<dbReference type="InterPro" id="IPR036388">
    <property type="entry name" value="WH-like_DNA-bd_sf"/>
</dbReference>
<evidence type="ECO:0000256" key="1">
    <source>
        <dbReference type="ARBA" id="ARBA00008894"/>
    </source>
</evidence>
<evidence type="ECO:0000256" key="3">
    <source>
        <dbReference type="ARBA" id="ARBA00022821"/>
    </source>
</evidence>
<dbReference type="GO" id="GO:0005524">
    <property type="term" value="F:ATP binding"/>
    <property type="evidence" value="ECO:0007669"/>
    <property type="project" value="UniProtKB-KW"/>
</dbReference>
<dbReference type="Pfam" id="PF00931">
    <property type="entry name" value="NB-ARC"/>
    <property type="match status" value="1"/>
</dbReference>
<dbReference type="GO" id="GO:0006952">
    <property type="term" value="P:defense response"/>
    <property type="evidence" value="ECO:0007669"/>
    <property type="project" value="UniProtKB-KW"/>
</dbReference>
<dbReference type="eggNOG" id="KOG4658">
    <property type="taxonomic scope" value="Eukaryota"/>
</dbReference>
<evidence type="ECO:0000313" key="5">
    <source>
        <dbReference type="Proteomes" id="UP000189703"/>
    </source>
</evidence>
<keyword evidence="5" id="KW-1185">Reference proteome</keyword>
<dbReference type="InterPro" id="IPR050905">
    <property type="entry name" value="Plant_NBS-LRR"/>
</dbReference>
<dbReference type="PRINTS" id="PR00364">
    <property type="entry name" value="DISEASERSIST"/>
</dbReference>
<dbReference type="InterPro" id="IPR058922">
    <property type="entry name" value="WHD_DRP"/>
</dbReference>
<dbReference type="InterPro" id="IPR032675">
    <property type="entry name" value="LRR_dom_sf"/>
</dbReference>
<dbReference type="OrthoDB" id="664960at2759"/>
<reference evidence="6" key="1">
    <citation type="submission" date="2025-08" db="UniProtKB">
        <authorList>
            <consortium name="RefSeq"/>
        </authorList>
    </citation>
    <scope>IDENTIFICATION</scope>
</reference>
<dbReference type="GeneID" id="104605275"/>
<keyword evidence="2" id="KW-0677">Repeat</keyword>
<dbReference type="FunFam" id="1.10.10.10:FF:000322">
    <property type="entry name" value="Probable disease resistance protein At1g63360"/>
    <property type="match status" value="1"/>
</dbReference>
<keyword evidence="4" id="KW-0547">Nucleotide-binding</keyword>
<dbReference type="FunFam" id="1.10.8.430:FF:000003">
    <property type="entry name" value="Probable disease resistance protein At5g66910"/>
    <property type="match status" value="1"/>
</dbReference>
<dbReference type="FunFam" id="3.40.50.300:FF:001091">
    <property type="entry name" value="Probable disease resistance protein At1g61300"/>
    <property type="match status" value="1"/>
</dbReference>
<dbReference type="Proteomes" id="UP000189703">
    <property type="component" value="Unplaced"/>
</dbReference>
<dbReference type="Gene3D" id="3.40.50.300">
    <property type="entry name" value="P-loop containing nucleotide triphosphate hydrolases"/>
    <property type="match status" value="1"/>
</dbReference>
<protein>
    <submittedName>
        <fullName evidence="6">Probable disease resistance protein At1g61300 isoform X1</fullName>
    </submittedName>
</protein>
<gene>
    <name evidence="6" type="primary">LOC104605275</name>
</gene>
<sequence>MVDPISCCNLALQCWACFGGPNYSTYVFKLEENHRSLSGSLERLKNLRDDVKTRVEEADVRGMTWTNEVDGWLQRVEQRQGEAQNILDECSRRIHKDCHCLGDYCPRNCFASYKLGKKVAQLLNEVDALIDQGNSFTEVAHRRIPLAGEEIPLPSIKGSDLMFDKVCSCIRENQAGIIGLYGIGGVGKTTLLKKINNEFLQKTANGDFEVVIWVGLSKGLKEVEMKQAIRKGIGDTLGITQKEDKNQVAEAPQIFRLLTRKTFLLLLDDIWAPFDMSEIGIPHPANSSNKSSKVIFTTRSEQVCGAMEAKRKFKVECLPPDEAWSLFQEKVGEDTLKCHPDIPRLAKDVANECGGLPLALITVGRAMASKTTPQEWEHAITMLQKHPTEVSGMEEKVFSILKFSYDFLPNDKVKSCFLYCSLFPEDHSIWVAPVISYWIGEGFIKGFDEMREAFNEGYDIIETLKRACLLEPDGTYLLKMHDLIRDMALWIISNDGRNKDVHLLVRYDDLTKAASYELEEWHETKRIFVMISTSSTPDQVEHQIINTVVSPECPNLTTFITDINLDFNQRMKFPTNFFQSATNSLRVLDLSYCSIGKEFTRMMVELEYLSLAYTDITELPYQVGNLTKLKYLNLSGTFNLGVVSIEGILRLLDLRLLDLFNSKFGDWELEGRSRLMELFETLKHFTDLSVTIKSDISLQSWINSDKLRNYTTRLCVQDCENKSIRITTNIENMKHLTELRIKNCPRLREVSISWRTENGSTLNLEMLSLAGLPKLQIVEFPPHVFLENLQDAEICNCQVLEDLTWLRHTQKLKRLWLGDLPRLKLVVASDEEDAEERSKPLSSLKFILLLQLPELEIIYPGALPLPCLEEIVVKECPKLKKLPFDSNTANNTMQWIKASEEWWNALEWDDESTKSTFEKYFTTSLYS</sequence>
<dbReference type="InterPro" id="IPR027417">
    <property type="entry name" value="P-loop_NTPase"/>
</dbReference>
<accession>A0A1U8AKM0</accession>
<proteinExistence type="inferred from homology"/>
<evidence type="ECO:0000256" key="2">
    <source>
        <dbReference type="ARBA" id="ARBA00022737"/>
    </source>
</evidence>
<comment type="similarity">
    <text evidence="1">Belongs to the disease resistance NB-LRR family.</text>
</comment>
<dbReference type="SUPFAM" id="SSF52058">
    <property type="entry name" value="L domain-like"/>
    <property type="match status" value="1"/>
</dbReference>
<dbReference type="Pfam" id="PF23559">
    <property type="entry name" value="WHD_DRP"/>
    <property type="match status" value="1"/>
</dbReference>
<dbReference type="SMART" id="SM00382">
    <property type="entry name" value="AAA"/>
    <property type="match status" value="1"/>
</dbReference>